<evidence type="ECO:0000256" key="1">
    <source>
        <dbReference type="SAM" id="MobiDB-lite"/>
    </source>
</evidence>
<evidence type="ECO:0000313" key="4">
    <source>
        <dbReference type="Proteomes" id="UP000204221"/>
    </source>
</evidence>
<feature type="compositionally biased region" description="Basic and acidic residues" evidence="1">
    <location>
        <begin position="98"/>
        <end position="107"/>
    </location>
</feature>
<feature type="compositionally biased region" description="Low complexity" evidence="1">
    <location>
        <begin position="108"/>
        <end position="125"/>
    </location>
</feature>
<dbReference type="Gene3D" id="6.10.250.660">
    <property type="match status" value="1"/>
</dbReference>
<dbReference type="InterPro" id="IPR019933">
    <property type="entry name" value="DivIVA_domain"/>
</dbReference>
<evidence type="ECO:0008006" key="5">
    <source>
        <dbReference type="Google" id="ProtNLM"/>
    </source>
</evidence>
<dbReference type="AlphaFoldDB" id="A0A221VYA4"/>
<keyword evidence="2" id="KW-0812">Transmembrane</keyword>
<feature type="region of interest" description="Disordered" evidence="1">
    <location>
        <begin position="98"/>
        <end position="176"/>
    </location>
</feature>
<dbReference type="KEGG" id="ahg:AHOG_04350"/>
<gene>
    <name evidence="3" type="ORF">AHOG_04350</name>
</gene>
<dbReference type="EMBL" id="CP022521">
    <property type="protein sequence ID" value="ASO18526.1"/>
    <property type="molecule type" value="Genomic_DNA"/>
</dbReference>
<keyword evidence="2" id="KW-1133">Transmembrane helix</keyword>
<dbReference type="Proteomes" id="UP000204221">
    <property type="component" value="Chromosome"/>
</dbReference>
<evidence type="ECO:0000313" key="3">
    <source>
        <dbReference type="EMBL" id="ASO18526.1"/>
    </source>
</evidence>
<organism evidence="3 4">
    <name type="scientific">Actinoalloteichus hoggarensis</name>
    <dbReference type="NCBI Taxonomy" id="1470176"/>
    <lineage>
        <taxon>Bacteria</taxon>
        <taxon>Bacillati</taxon>
        <taxon>Actinomycetota</taxon>
        <taxon>Actinomycetes</taxon>
        <taxon>Pseudonocardiales</taxon>
        <taxon>Pseudonocardiaceae</taxon>
        <taxon>Actinoalloteichus</taxon>
    </lineage>
</organism>
<protein>
    <recommendedName>
        <fullName evidence="5">Cell wall synthesis protein Wag31</fullName>
    </recommendedName>
</protein>
<reference evidence="3 4" key="1">
    <citation type="submission" date="2017-07" db="EMBL/GenBank/DDBJ databases">
        <title>Complete genome sequence of Actinoalloteichus hoggarensis DSM 45943, type strain of Actinoalloteichus hoggarensis.</title>
        <authorList>
            <person name="Ruckert C."/>
            <person name="Nouioui I."/>
            <person name="Willmese J."/>
            <person name="van Wezel G."/>
            <person name="Klenk H.-P."/>
            <person name="Kalinowski J."/>
            <person name="Zotchev S.B."/>
        </authorList>
    </citation>
    <scope>NUCLEOTIDE SEQUENCE [LARGE SCALE GENOMIC DNA]</scope>
    <source>
        <strain evidence="3 4">DSM 45943</strain>
    </source>
</reference>
<accession>A0A221VYA4</accession>
<name>A0A221VYA4_9PSEU</name>
<feature type="transmembrane region" description="Helical" evidence="2">
    <location>
        <begin position="12"/>
        <end position="32"/>
    </location>
</feature>
<evidence type="ECO:0000256" key="2">
    <source>
        <dbReference type="SAM" id="Phobius"/>
    </source>
</evidence>
<proteinExistence type="predicted"/>
<sequence>MPRSVAVTTLLIYLAVMLLVAAVVFLLVSVIFGSGEELAPLPPGVTPTTLPETSFGGAEVRALRFQQAVRGYRMTEVDWALEKVAAELDGLRSRVSELERELSERSAPDTAAGAAGSTAEAEAAPVIEESAALDRRKGTAVRSGHADEPANAVGGELDVESPATWSGDDAGPGSRA</sequence>
<keyword evidence="2" id="KW-0472">Membrane</keyword>
<keyword evidence="4" id="KW-1185">Reference proteome</keyword>
<dbReference type="NCBIfam" id="TIGR03544">
    <property type="entry name" value="DivI1A_domain"/>
    <property type="match status" value="1"/>
</dbReference>